<organism evidence="10 11">
    <name type="scientific">Caldalkalibacillus horti</name>
    <dbReference type="NCBI Taxonomy" id="77523"/>
    <lineage>
        <taxon>Bacteria</taxon>
        <taxon>Bacillati</taxon>
        <taxon>Bacillota</taxon>
        <taxon>Bacilli</taxon>
        <taxon>Bacillales</taxon>
        <taxon>Bacillaceae</taxon>
        <taxon>Caldalkalibacillus</taxon>
    </lineage>
</organism>
<keyword evidence="11" id="KW-1185">Reference proteome</keyword>
<comment type="similarity">
    <text evidence="8">Belongs to the binding-protein-dependent transport system permease family.</text>
</comment>
<evidence type="ECO:0000256" key="3">
    <source>
        <dbReference type="ARBA" id="ARBA00022475"/>
    </source>
</evidence>
<sequence>MQLIGSGILTTIQLLVYSSILAFIIAFIAGFGRLSKYALVRGITVIYVEFFRGTSLLVQLFWFFFVLPFFGIELSPLLVGVLALSMNYGAYASEIVRSSILAIPKGQTEAGIAINMTPRQRMWRIIIPQAIKLMLPGFGNITIELLKGTSLVVLIGISDVTYVFREILIPSGTGTQLQLYSVLLVIYFIIALPLIITARWLERRASMGRS</sequence>
<proteinExistence type="inferred from homology"/>
<dbReference type="Gene3D" id="1.10.3720.10">
    <property type="entry name" value="MetI-like"/>
    <property type="match status" value="1"/>
</dbReference>
<evidence type="ECO:0000256" key="1">
    <source>
        <dbReference type="ARBA" id="ARBA00004651"/>
    </source>
</evidence>
<keyword evidence="4 8" id="KW-0812">Transmembrane</keyword>
<name>A0ABT9VU81_9BACI</name>
<evidence type="ECO:0000313" key="11">
    <source>
        <dbReference type="Proteomes" id="UP001235840"/>
    </source>
</evidence>
<evidence type="ECO:0000259" key="9">
    <source>
        <dbReference type="PROSITE" id="PS50928"/>
    </source>
</evidence>
<dbReference type="EMBL" id="JAUSTY010000002">
    <property type="protein sequence ID" value="MDQ0164544.1"/>
    <property type="molecule type" value="Genomic_DNA"/>
</dbReference>
<keyword evidence="2 8" id="KW-0813">Transport</keyword>
<feature type="transmembrane region" description="Helical" evidence="8">
    <location>
        <begin position="12"/>
        <end position="32"/>
    </location>
</feature>
<keyword evidence="6 8" id="KW-1133">Transmembrane helix</keyword>
<gene>
    <name evidence="10" type="ORF">J2S11_000444</name>
</gene>
<dbReference type="InterPro" id="IPR043429">
    <property type="entry name" value="ArtM/GltK/GlnP/TcyL/YhdX-like"/>
</dbReference>
<dbReference type="NCBIfam" id="TIGR03004">
    <property type="entry name" value="ectoine_ehuC"/>
    <property type="match status" value="1"/>
</dbReference>
<dbReference type="InterPro" id="IPR010065">
    <property type="entry name" value="AA_ABC_transptr_permease_3TM"/>
</dbReference>
<dbReference type="Pfam" id="PF00528">
    <property type="entry name" value="BPD_transp_1"/>
    <property type="match status" value="1"/>
</dbReference>
<protein>
    <submittedName>
        <fullName evidence="10">Polar amino acid transport system permease protein</fullName>
    </submittedName>
</protein>
<evidence type="ECO:0000256" key="5">
    <source>
        <dbReference type="ARBA" id="ARBA00022970"/>
    </source>
</evidence>
<feature type="transmembrane region" description="Helical" evidence="8">
    <location>
        <begin position="177"/>
        <end position="201"/>
    </location>
</feature>
<keyword evidence="5" id="KW-0029">Amino-acid transport</keyword>
<keyword evidence="7 8" id="KW-0472">Membrane</keyword>
<evidence type="ECO:0000256" key="6">
    <source>
        <dbReference type="ARBA" id="ARBA00022989"/>
    </source>
</evidence>
<dbReference type="PANTHER" id="PTHR30614">
    <property type="entry name" value="MEMBRANE COMPONENT OF AMINO ACID ABC TRANSPORTER"/>
    <property type="match status" value="1"/>
</dbReference>
<evidence type="ECO:0000256" key="2">
    <source>
        <dbReference type="ARBA" id="ARBA00022448"/>
    </source>
</evidence>
<dbReference type="Proteomes" id="UP001235840">
    <property type="component" value="Unassembled WGS sequence"/>
</dbReference>
<evidence type="ECO:0000256" key="8">
    <source>
        <dbReference type="RuleBase" id="RU363032"/>
    </source>
</evidence>
<dbReference type="PROSITE" id="PS50928">
    <property type="entry name" value="ABC_TM1"/>
    <property type="match status" value="1"/>
</dbReference>
<evidence type="ECO:0000256" key="7">
    <source>
        <dbReference type="ARBA" id="ARBA00023136"/>
    </source>
</evidence>
<dbReference type="NCBIfam" id="TIGR01726">
    <property type="entry name" value="HEQRo_perm_3TM"/>
    <property type="match status" value="1"/>
</dbReference>
<feature type="domain" description="ABC transmembrane type-1" evidence="9">
    <location>
        <begin position="8"/>
        <end position="198"/>
    </location>
</feature>
<dbReference type="InterPro" id="IPR035906">
    <property type="entry name" value="MetI-like_sf"/>
</dbReference>
<feature type="transmembrane region" description="Helical" evidence="8">
    <location>
        <begin position="60"/>
        <end position="84"/>
    </location>
</feature>
<comment type="caution">
    <text evidence="10">The sequence shown here is derived from an EMBL/GenBank/DDBJ whole genome shotgun (WGS) entry which is preliminary data.</text>
</comment>
<accession>A0ABT9VU81</accession>
<reference evidence="10 11" key="1">
    <citation type="submission" date="2023-07" db="EMBL/GenBank/DDBJ databases">
        <title>Genomic Encyclopedia of Type Strains, Phase IV (KMG-IV): sequencing the most valuable type-strain genomes for metagenomic binning, comparative biology and taxonomic classification.</title>
        <authorList>
            <person name="Goeker M."/>
        </authorList>
    </citation>
    <scope>NUCLEOTIDE SEQUENCE [LARGE SCALE GENOMIC DNA]</scope>
    <source>
        <strain evidence="10 11">DSM 12751</strain>
    </source>
</reference>
<evidence type="ECO:0000313" key="10">
    <source>
        <dbReference type="EMBL" id="MDQ0164544.1"/>
    </source>
</evidence>
<keyword evidence="3" id="KW-1003">Cell membrane</keyword>
<evidence type="ECO:0000256" key="4">
    <source>
        <dbReference type="ARBA" id="ARBA00022692"/>
    </source>
</evidence>
<dbReference type="PANTHER" id="PTHR30614:SF0">
    <property type="entry name" value="L-CYSTINE TRANSPORT SYSTEM PERMEASE PROTEIN TCYL"/>
    <property type="match status" value="1"/>
</dbReference>
<dbReference type="SUPFAM" id="SSF161098">
    <property type="entry name" value="MetI-like"/>
    <property type="match status" value="1"/>
</dbReference>
<dbReference type="InterPro" id="IPR000515">
    <property type="entry name" value="MetI-like"/>
</dbReference>
<dbReference type="RefSeq" id="WP_307390305.1">
    <property type="nucleotide sequence ID" value="NZ_BAAADK010000018.1"/>
</dbReference>
<dbReference type="InterPro" id="IPR014342">
    <property type="entry name" value="Ectoine_EhuC"/>
</dbReference>
<dbReference type="CDD" id="cd06261">
    <property type="entry name" value="TM_PBP2"/>
    <property type="match status" value="1"/>
</dbReference>
<comment type="subcellular location">
    <subcellularLocation>
        <location evidence="1 8">Cell membrane</location>
        <topology evidence="1 8">Multi-pass membrane protein</topology>
    </subcellularLocation>
</comment>